<dbReference type="GO" id="GO:0008932">
    <property type="term" value="F:lytic endotransglycosylase activity"/>
    <property type="evidence" value="ECO:0007669"/>
    <property type="project" value="TreeGrafter"/>
</dbReference>
<evidence type="ECO:0000259" key="2">
    <source>
        <dbReference type="PROSITE" id="PS51782"/>
    </source>
</evidence>
<protein>
    <recommendedName>
        <fullName evidence="2">LysM domain-containing protein</fullName>
    </recommendedName>
</protein>
<reference evidence="3 4" key="1">
    <citation type="journal article" date="2016" name="Nat. Commun.">
        <title>Thousands of microbial genomes shed light on interconnected biogeochemical processes in an aquifer system.</title>
        <authorList>
            <person name="Anantharaman K."/>
            <person name="Brown C.T."/>
            <person name="Hug L.A."/>
            <person name="Sharon I."/>
            <person name="Castelle C.J."/>
            <person name="Probst A.J."/>
            <person name="Thomas B.C."/>
            <person name="Singh A."/>
            <person name="Wilkins M.J."/>
            <person name="Karaoz U."/>
            <person name="Brodie E.L."/>
            <person name="Williams K.H."/>
            <person name="Hubbard S.S."/>
            <person name="Banfield J.F."/>
        </authorList>
    </citation>
    <scope>NUCLEOTIDE SEQUENCE [LARGE SCALE GENOMIC DNA]</scope>
</reference>
<accession>A0A1F5NVA8</accession>
<dbReference type="PANTHER" id="PTHR33734:SF22">
    <property type="entry name" value="MEMBRANE-BOUND LYTIC MUREIN TRANSGLYCOSYLASE D"/>
    <property type="match status" value="1"/>
</dbReference>
<dbReference type="PROSITE" id="PS51782">
    <property type="entry name" value="LYSM"/>
    <property type="match status" value="2"/>
</dbReference>
<proteinExistence type="predicted"/>
<dbReference type="Gene3D" id="3.10.350.10">
    <property type="entry name" value="LysM domain"/>
    <property type="match status" value="2"/>
</dbReference>
<feature type="domain" description="LysM" evidence="2">
    <location>
        <begin position="146"/>
        <end position="191"/>
    </location>
</feature>
<dbReference type="PANTHER" id="PTHR33734">
    <property type="entry name" value="LYSM DOMAIN-CONTAINING GPI-ANCHORED PROTEIN 2"/>
    <property type="match status" value="1"/>
</dbReference>
<feature type="domain" description="LysM" evidence="2">
    <location>
        <begin position="91"/>
        <end position="135"/>
    </location>
</feature>
<organism evidence="3 4">
    <name type="scientific">Candidatus Doudnabacteria bacterium RIFCSPHIGHO2_01_FULL_46_24</name>
    <dbReference type="NCBI Taxonomy" id="1817825"/>
    <lineage>
        <taxon>Bacteria</taxon>
        <taxon>Candidatus Doudnaibacteriota</taxon>
    </lineage>
</organism>
<gene>
    <name evidence="3" type="ORF">A2720_00740</name>
</gene>
<dbReference type="InterPro" id="IPR018392">
    <property type="entry name" value="LysM"/>
</dbReference>
<name>A0A1F5NVA8_9BACT</name>
<keyword evidence="1" id="KW-0472">Membrane</keyword>
<dbReference type="SUPFAM" id="SSF54106">
    <property type="entry name" value="LysM domain"/>
    <property type="match status" value="2"/>
</dbReference>
<dbReference type="EMBL" id="MFEL01000007">
    <property type="protein sequence ID" value="OGE81607.1"/>
    <property type="molecule type" value="Genomic_DNA"/>
</dbReference>
<dbReference type="InterPro" id="IPR036779">
    <property type="entry name" value="LysM_dom_sf"/>
</dbReference>
<dbReference type="Proteomes" id="UP000178892">
    <property type="component" value="Unassembled WGS sequence"/>
</dbReference>
<keyword evidence="1" id="KW-1133">Transmembrane helix</keyword>
<sequence>MRYIRPHLSPELRAQIAPESKRDRKFTVAGVFLLVLSLLLGANLFYKKPASYSYSMPELAQTQTSPIPADKQVLGTSTAEGAVKEADEEFTNYVVKNGDTLFNISQEYDIRWDLIAQINGLNEPYVLHAGQTLKIPQATTSKVEGKIYTIKKGDTLISIARSFNITVDDIIAVNPNLQKSDLITVGQVIKLP</sequence>
<dbReference type="AlphaFoldDB" id="A0A1F5NVA8"/>
<dbReference type="Pfam" id="PF01476">
    <property type="entry name" value="LysM"/>
    <property type="match status" value="2"/>
</dbReference>
<keyword evidence="1" id="KW-0812">Transmembrane</keyword>
<comment type="caution">
    <text evidence="3">The sequence shown here is derived from an EMBL/GenBank/DDBJ whole genome shotgun (WGS) entry which is preliminary data.</text>
</comment>
<dbReference type="STRING" id="1817825.A2720_00740"/>
<dbReference type="CDD" id="cd00118">
    <property type="entry name" value="LysM"/>
    <property type="match status" value="2"/>
</dbReference>
<evidence type="ECO:0000313" key="3">
    <source>
        <dbReference type="EMBL" id="OGE81607.1"/>
    </source>
</evidence>
<dbReference type="SMART" id="SM00257">
    <property type="entry name" value="LysM"/>
    <property type="match status" value="2"/>
</dbReference>
<feature type="transmembrane region" description="Helical" evidence="1">
    <location>
        <begin position="26"/>
        <end position="46"/>
    </location>
</feature>
<evidence type="ECO:0000256" key="1">
    <source>
        <dbReference type="SAM" id="Phobius"/>
    </source>
</evidence>
<evidence type="ECO:0000313" key="4">
    <source>
        <dbReference type="Proteomes" id="UP000178892"/>
    </source>
</evidence>